<keyword evidence="2 4" id="KW-0819">tRNA processing</keyword>
<name>A0ABV7HCN8_9GAMM</name>
<dbReference type="EMBL" id="JBHRSZ010000002">
    <property type="protein sequence ID" value="MFC3150444.1"/>
    <property type="molecule type" value="Genomic_DNA"/>
</dbReference>
<dbReference type="PROSITE" id="PS50984">
    <property type="entry name" value="TRUD"/>
    <property type="match status" value="1"/>
</dbReference>
<evidence type="ECO:0000256" key="4">
    <source>
        <dbReference type="HAMAP-Rule" id="MF_01082"/>
    </source>
</evidence>
<dbReference type="PANTHER" id="PTHR47811">
    <property type="entry name" value="TRNA PSEUDOURIDINE SYNTHASE D"/>
    <property type="match status" value="1"/>
</dbReference>
<dbReference type="InterPro" id="IPR043165">
    <property type="entry name" value="TruD_insert_sf"/>
</dbReference>
<gene>
    <name evidence="4 6" type="primary">truD</name>
    <name evidence="6" type="ORF">ACFOEK_05370</name>
</gene>
<evidence type="ECO:0000313" key="6">
    <source>
        <dbReference type="EMBL" id="MFC3150444.1"/>
    </source>
</evidence>
<dbReference type="HAMAP" id="MF_01082">
    <property type="entry name" value="TruD"/>
    <property type="match status" value="1"/>
</dbReference>
<comment type="similarity">
    <text evidence="1 4">Belongs to the pseudouridine synthase TruD family.</text>
</comment>
<evidence type="ECO:0000313" key="7">
    <source>
        <dbReference type="Proteomes" id="UP001595476"/>
    </source>
</evidence>
<dbReference type="InterPro" id="IPR020119">
    <property type="entry name" value="PsdUridine_synth_TruD_CS"/>
</dbReference>
<sequence>MNKLFSLPFVNVNTETLSTVGFKEAPEDFRVIELMGFEPSGEGEHLWLEVEKREKNTQDLARDLSRHFNVEKHAVTYSGLKDKNAVTRQWFSVHLPGKSEPSLPVFRNVEFLSRTRHNKKLKTGVHEGNRFIITLRSVSDMDSLVKNLERVKTDGFPNYFGSQRFGFDRGNLDQAQEWLTSGKRPRQRFLEGMYLSAMRSYIFNITLSERIQAGRWNQLTQGEIGQFDWSKSGFVVEDEQDPRCAEGEIHPAINLFDNRSVLPEPLAELEGERWFEQFKKKRFSPEQRALRVIPRNFSWQTLDAESVELTFELPKGSYATSCLKEVCELIEPNRDDRS</sequence>
<comment type="catalytic activity">
    <reaction evidence="4">
        <text>uridine(13) in tRNA = pseudouridine(13) in tRNA</text>
        <dbReference type="Rhea" id="RHEA:42540"/>
        <dbReference type="Rhea" id="RHEA-COMP:10105"/>
        <dbReference type="Rhea" id="RHEA-COMP:10106"/>
        <dbReference type="ChEBI" id="CHEBI:65314"/>
        <dbReference type="ChEBI" id="CHEBI:65315"/>
        <dbReference type="EC" id="5.4.99.27"/>
    </reaction>
</comment>
<evidence type="ECO:0000256" key="1">
    <source>
        <dbReference type="ARBA" id="ARBA00007953"/>
    </source>
</evidence>
<dbReference type="EC" id="5.4.99.27" evidence="4"/>
<dbReference type="InterPro" id="IPR020103">
    <property type="entry name" value="PsdUridine_synth_cat_dom_sf"/>
</dbReference>
<dbReference type="SUPFAM" id="SSF55120">
    <property type="entry name" value="Pseudouridine synthase"/>
    <property type="match status" value="1"/>
</dbReference>
<feature type="domain" description="TRUD" evidence="5">
    <location>
        <begin position="155"/>
        <end position="309"/>
    </location>
</feature>
<dbReference type="PANTHER" id="PTHR47811:SF1">
    <property type="entry name" value="TRNA PSEUDOURIDINE SYNTHASE D"/>
    <property type="match status" value="1"/>
</dbReference>
<dbReference type="InterPro" id="IPR050170">
    <property type="entry name" value="TruD_pseudoU_synthase"/>
</dbReference>
<dbReference type="InterPro" id="IPR011760">
    <property type="entry name" value="PsdUridine_synth_TruD_insert"/>
</dbReference>
<keyword evidence="7" id="KW-1185">Reference proteome</keyword>
<dbReference type="Proteomes" id="UP001595476">
    <property type="component" value="Unassembled WGS sequence"/>
</dbReference>
<evidence type="ECO:0000256" key="2">
    <source>
        <dbReference type="ARBA" id="ARBA00022694"/>
    </source>
</evidence>
<dbReference type="Gene3D" id="3.30.2350.20">
    <property type="entry name" value="TruD, catalytic domain"/>
    <property type="match status" value="1"/>
</dbReference>
<dbReference type="GO" id="GO:0160150">
    <property type="term" value="F:tRNA pseudouridine(13) synthase activity"/>
    <property type="evidence" value="ECO:0007669"/>
    <property type="project" value="UniProtKB-EC"/>
</dbReference>
<dbReference type="PROSITE" id="PS01268">
    <property type="entry name" value="UPF0024"/>
    <property type="match status" value="1"/>
</dbReference>
<dbReference type="InterPro" id="IPR001656">
    <property type="entry name" value="PsdUridine_synth_TruD"/>
</dbReference>
<evidence type="ECO:0000256" key="3">
    <source>
        <dbReference type="ARBA" id="ARBA00023235"/>
    </source>
</evidence>
<protein>
    <recommendedName>
        <fullName evidence="4">tRNA pseudouridine synthase D</fullName>
        <ecNumber evidence="4">5.4.99.27</ecNumber>
    </recommendedName>
    <alternativeName>
        <fullName evidence="4">tRNA pseudouridine(13) synthase</fullName>
    </alternativeName>
    <alternativeName>
        <fullName evidence="4">tRNA pseudouridylate synthase D</fullName>
    </alternativeName>
    <alternativeName>
        <fullName evidence="4">tRNA-uridine isomerase D</fullName>
    </alternativeName>
</protein>
<comment type="caution">
    <text evidence="6">The sequence shown here is derived from an EMBL/GenBank/DDBJ whole genome shotgun (WGS) entry which is preliminary data.</text>
</comment>
<proteinExistence type="inferred from homology"/>
<dbReference type="Gene3D" id="3.30.2340.10">
    <property type="entry name" value="TruD, insertion domain"/>
    <property type="match status" value="1"/>
</dbReference>
<feature type="active site" description="Nucleophile" evidence="4">
    <location>
        <position position="82"/>
    </location>
</feature>
<dbReference type="InterPro" id="IPR042214">
    <property type="entry name" value="TruD_catalytic"/>
</dbReference>
<evidence type="ECO:0000259" key="5">
    <source>
        <dbReference type="PROSITE" id="PS50984"/>
    </source>
</evidence>
<keyword evidence="3 4" id="KW-0413">Isomerase</keyword>
<dbReference type="RefSeq" id="WP_386717252.1">
    <property type="nucleotide sequence ID" value="NZ_JBHRSZ010000002.1"/>
</dbReference>
<accession>A0ABV7HCN8</accession>
<organism evidence="6 7">
    <name type="scientific">Litoribrevibacter euphylliae</name>
    <dbReference type="NCBI Taxonomy" id="1834034"/>
    <lineage>
        <taxon>Bacteria</taxon>
        <taxon>Pseudomonadati</taxon>
        <taxon>Pseudomonadota</taxon>
        <taxon>Gammaproteobacteria</taxon>
        <taxon>Oceanospirillales</taxon>
        <taxon>Oceanospirillaceae</taxon>
        <taxon>Litoribrevibacter</taxon>
    </lineage>
</organism>
<comment type="function">
    <text evidence="4">Responsible for synthesis of pseudouridine from uracil-13 in transfer RNAs.</text>
</comment>
<reference evidence="7" key="1">
    <citation type="journal article" date="2019" name="Int. J. Syst. Evol. Microbiol.">
        <title>The Global Catalogue of Microorganisms (GCM) 10K type strain sequencing project: providing services to taxonomists for standard genome sequencing and annotation.</title>
        <authorList>
            <consortium name="The Broad Institute Genomics Platform"/>
            <consortium name="The Broad Institute Genome Sequencing Center for Infectious Disease"/>
            <person name="Wu L."/>
            <person name="Ma J."/>
        </authorList>
    </citation>
    <scope>NUCLEOTIDE SEQUENCE [LARGE SCALE GENOMIC DNA]</scope>
    <source>
        <strain evidence="7">KCTC 52438</strain>
    </source>
</reference>
<dbReference type="Pfam" id="PF01142">
    <property type="entry name" value="TruD"/>
    <property type="match status" value="2"/>
</dbReference>